<dbReference type="PANTHER" id="PTHR39394:SF1">
    <property type="entry name" value="DNAJ HOMOLOGUE SUBFAMILY C MEMBER 28 CONSERVED DOMAIN-CONTAINING PROTEIN"/>
    <property type="match status" value="1"/>
</dbReference>
<organism evidence="2 3">
    <name type="scientific">Emydomyces testavorans</name>
    <dbReference type="NCBI Taxonomy" id="2070801"/>
    <lineage>
        <taxon>Eukaryota</taxon>
        <taxon>Fungi</taxon>
        <taxon>Dikarya</taxon>
        <taxon>Ascomycota</taxon>
        <taxon>Pezizomycotina</taxon>
        <taxon>Eurotiomycetes</taxon>
        <taxon>Eurotiomycetidae</taxon>
        <taxon>Onygenales</taxon>
        <taxon>Nannizziopsiaceae</taxon>
        <taxon>Emydomyces</taxon>
    </lineage>
</organism>
<dbReference type="AlphaFoldDB" id="A0AAF0DIX4"/>
<keyword evidence="3" id="KW-1185">Reference proteome</keyword>
<feature type="compositionally biased region" description="Low complexity" evidence="1">
    <location>
        <begin position="11"/>
        <end position="25"/>
    </location>
</feature>
<feature type="compositionally biased region" description="Basic and acidic residues" evidence="1">
    <location>
        <begin position="1"/>
        <end position="10"/>
    </location>
</feature>
<dbReference type="EMBL" id="CP120628">
    <property type="protein sequence ID" value="WEW58341.1"/>
    <property type="molecule type" value="Genomic_DNA"/>
</dbReference>
<feature type="compositionally biased region" description="Polar residues" evidence="1">
    <location>
        <begin position="26"/>
        <end position="47"/>
    </location>
</feature>
<protein>
    <submittedName>
        <fullName evidence="2">Uncharacterized protein</fullName>
    </submittedName>
</protein>
<feature type="region of interest" description="Disordered" evidence="1">
    <location>
        <begin position="1"/>
        <end position="52"/>
    </location>
</feature>
<accession>A0AAF0DIX4</accession>
<proteinExistence type="predicted"/>
<evidence type="ECO:0000313" key="2">
    <source>
        <dbReference type="EMBL" id="WEW58341.1"/>
    </source>
</evidence>
<evidence type="ECO:0000256" key="1">
    <source>
        <dbReference type="SAM" id="MobiDB-lite"/>
    </source>
</evidence>
<dbReference type="Proteomes" id="UP001219355">
    <property type="component" value="Chromosome 2"/>
</dbReference>
<evidence type="ECO:0000313" key="3">
    <source>
        <dbReference type="Proteomes" id="UP001219355"/>
    </source>
</evidence>
<gene>
    <name evidence="2" type="ORF">PRK78_003809</name>
</gene>
<reference evidence="2" key="1">
    <citation type="submission" date="2023-03" db="EMBL/GenBank/DDBJ databases">
        <title>Emydomyces testavorans Genome Sequence.</title>
        <authorList>
            <person name="Hoyer L."/>
        </authorList>
    </citation>
    <scope>NUCLEOTIDE SEQUENCE</scope>
    <source>
        <strain evidence="2">16-2883</strain>
    </source>
</reference>
<dbReference type="PANTHER" id="PTHR39394">
    <property type="entry name" value="YALI0E31793P"/>
    <property type="match status" value="1"/>
</dbReference>
<name>A0AAF0DIX4_9EURO</name>
<sequence length="176" mass="19800">MTQIDHEGRLSPKPLSSSSSSDELSQTQNELASNASPIITASPTTDPLPNLPCLRDPQYLTVEKAYHELKIKKLNELVRSYNLQAPRVAQRPYLNLQRELDSCYAEVAPTLAEEVHRRATQRSHGSRYAPAQGDTNALQQVLGLGQVARVYDEDTSKGYGFKQFWRDLWNQRATTS</sequence>